<dbReference type="OrthoDB" id="2444812at2759"/>
<dbReference type="AlphaFoldDB" id="A0A8J1U227"/>
<feature type="compositionally biased region" description="Acidic residues" evidence="1">
    <location>
        <begin position="571"/>
        <end position="584"/>
    </location>
</feature>
<feature type="compositionally biased region" description="Pro residues" evidence="1">
    <location>
        <begin position="910"/>
        <end position="921"/>
    </location>
</feature>
<dbReference type="PANTHER" id="PTHR46697">
    <property type="entry name" value="FORMIN-BINDING PROTEIN 4"/>
    <property type="match status" value="1"/>
</dbReference>
<feature type="compositionally biased region" description="Low complexity" evidence="1">
    <location>
        <begin position="1062"/>
        <end position="1076"/>
    </location>
</feature>
<feature type="compositionally biased region" description="Polar residues" evidence="1">
    <location>
        <begin position="1043"/>
        <end position="1061"/>
    </location>
</feature>
<dbReference type="SMART" id="SM00456">
    <property type="entry name" value="WW"/>
    <property type="match status" value="2"/>
</dbReference>
<feature type="compositionally biased region" description="Acidic residues" evidence="1">
    <location>
        <begin position="328"/>
        <end position="341"/>
    </location>
</feature>
<organism evidence="2 3">
    <name type="scientific">Owenia fusiformis</name>
    <name type="common">Polychaete worm</name>
    <dbReference type="NCBI Taxonomy" id="6347"/>
    <lineage>
        <taxon>Eukaryota</taxon>
        <taxon>Metazoa</taxon>
        <taxon>Spiralia</taxon>
        <taxon>Lophotrochozoa</taxon>
        <taxon>Annelida</taxon>
        <taxon>Polychaeta</taxon>
        <taxon>Sedentaria</taxon>
        <taxon>Canalipalpata</taxon>
        <taxon>Sabellida</taxon>
        <taxon>Oweniida</taxon>
        <taxon>Oweniidae</taxon>
        <taxon>Owenia</taxon>
    </lineage>
</organism>
<feature type="compositionally biased region" description="Polar residues" evidence="1">
    <location>
        <begin position="890"/>
        <end position="900"/>
    </location>
</feature>
<feature type="compositionally biased region" description="Polar residues" evidence="1">
    <location>
        <begin position="99"/>
        <end position="108"/>
    </location>
</feature>
<comment type="caution">
    <text evidence="2">The sequence shown here is derived from an EMBL/GenBank/DDBJ whole genome shotgun (WGS) entry which is preliminary data.</text>
</comment>
<dbReference type="InterPro" id="IPR053076">
    <property type="entry name" value="WW_domain_protein"/>
</dbReference>
<feature type="compositionally biased region" description="Polar residues" evidence="1">
    <location>
        <begin position="229"/>
        <end position="239"/>
    </location>
</feature>
<feature type="compositionally biased region" description="Acidic residues" evidence="1">
    <location>
        <begin position="771"/>
        <end position="787"/>
    </location>
</feature>
<feature type="compositionally biased region" description="Pro residues" evidence="1">
    <location>
        <begin position="869"/>
        <end position="884"/>
    </location>
</feature>
<dbReference type="InterPro" id="IPR036020">
    <property type="entry name" value="WW_dom_sf"/>
</dbReference>
<name>A0A8J1U227_OWEFU</name>
<feature type="compositionally biased region" description="Polar residues" evidence="1">
    <location>
        <begin position="799"/>
        <end position="810"/>
    </location>
</feature>
<feature type="compositionally biased region" description="Basic and acidic residues" evidence="1">
    <location>
        <begin position="511"/>
        <end position="520"/>
    </location>
</feature>
<feature type="compositionally biased region" description="Low complexity" evidence="1">
    <location>
        <begin position="987"/>
        <end position="996"/>
    </location>
</feature>
<dbReference type="PANTHER" id="PTHR46697:SF1">
    <property type="entry name" value="FORMIN-BINDING PROTEIN 4"/>
    <property type="match status" value="1"/>
</dbReference>
<gene>
    <name evidence="2" type="ORF">OFUS_LOCUS12600</name>
</gene>
<dbReference type="Pfam" id="PF00397">
    <property type="entry name" value="WW"/>
    <property type="match status" value="1"/>
</dbReference>
<feature type="compositionally biased region" description="Polar residues" evidence="1">
    <location>
        <begin position="392"/>
        <end position="406"/>
    </location>
</feature>
<evidence type="ECO:0000313" key="3">
    <source>
        <dbReference type="Proteomes" id="UP000749559"/>
    </source>
</evidence>
<feature type="compositionally biased region" description="Pro residues" evidence="1">
    <location>
        <begin position="944"/>
        <end position="964"/>
    </location>
</feature>
<feature type="region of interest" description="Disordered" evidence="1">
    <location>
        <begin position="765"/>
        <end position="811"/>
    </location>
</feature>
<proteinExistence type="predicted"/>
<feature type="compositionally biased region" description="Acidic residues" evidence="1">
    <location>
        <begin position="500"/>
        <end position="510"/>
    </location>
</feature>
<feature type="compositionally biased region" description="Basic and acidic residues" evidence="1">
    <location>
        <begin position="549"/>
        <end position="570"/>
    </location>
</feature>
<feature type="compositionally biased region" description="Polar residues" evidence="1">
    <location>
        <begin position="842"/>
        <end position="853"/>
    </location>
</feature>
<protein>
    <submittedName>
        <fullName evidence="2">Uncharacterized protein</fullName>
    </submittedName>
</protein>
<dbReference type="CDD" id="cd00201">
    <property type="entry name" value="WW"/>
    <property type="match status" value="2"/>
</dbReference>
<feature type="region of interest" description="Disordered" evidence="1">
    <location>
        <begin position="826"/>
        <end position="1027"/>
    </location>
</feature>
<feature type="region of interest" description="Disordered" evidence="1">
    <location>
        <begin position="328"/>
        <end position="584"/>
    </location>
</feature>
<dbReference type="EMBL" id="CAIIXF020000006">
    <property type="protein sequence ID" value="CAH1786772.1"/>
    <property type="molecule type" value="Genomic_DNA"/>
</dbReference>
<evidence type="ECO:0000256" key="1">
    <source>
        <dbReference type="SAM" id="MobiDB-lite"/>
    </source>
</evidence>
<feature type="compositionally biased region" description="Acidic residues" evidence="1">
    <location>
        <begin position="927"/>
        <end position="937"/>
    </location>
</feature>
<evidence type="ECO:0000313" key="2">
    <source>
        <dbReference type="EMBL" id="CAH1786772.1"/>
    </source>
</evidence>
<sequence length="1182" mass="131583">MGRKRDRHVGKRRTVLQLADDPFERDPKNYITKAHQNPPADQAPQVTYQPQFGTGHVSASDEDSNQGYDPGFGKQEAQKKTKLASFLAEIDALEGTPDGSPSTTNGQYNEDIDGAPMVEDPQPEMPTTLWEPMLDENTQCYYYWNTTTNEVTWEAPPEYTAYLEQHKQYVIEEEAWTKRQGQVKSAPTIPESAAKDPPIQQTASSENDSDEEVYCGPALPVSEDESDTEVLSTFRNTFGSGKKNRSSPINLVGYANDSVNTPNDSLNNPDEVDDDFEPRSLAKVQGPLLPDNNKPLRLIGPTMPSKDDALYTLHLPNQYQALDIDSADQENTDAENDEENKEESVAEPQFIGPVIPVTAKPQSKPGLAGVVDYDDDDDDSSEHSINREDDGITSNQVVENVKSESSIDAAENHEENVNIEENVKAEDEKKYDVADQPMSHDDYMQFDFYNKKYDEPTDENDPQNQALTFGKPLVTSFEKPSLKSEEIKKEEPLGEKDSSDESEDSLDNNEDPAKSEEIHQNTEQPKVKIVAVSEKEDNKETVSANKTVSDGKESKGEELDKEVESDKEAEVSEGEDSMDDFDPDDIDRQLELALERKKKKLVKSEAKPPVEKALDQVVSSKDITGKRISEEPRDDAPVKKAKLEETVEVQESLQTSSLMDKRLDIKEKMEIADLSGLLLEKLQFLNITRKNISTLQVQLIQIETRVQDWRNGGLNTHYLLEKLKESEEQIKEYEQNSTPPGWSCHWDRSFKRYFYMNEVTGDSQWDFPKDDIEDDTAQSESDSDSSDEERKVETAKVKATQSEVKVTSSELKMDDNLKDQYALFEQEMNDVPDSTVSSSVTQKPTSMDQSTAEPHNPRPPLPLSTALSLPPPPPPPEPSAPPPVSSSYSQEASSTVSQQGACYPPRDDPPPPGTESPPPLPRHNTSDDMDLDDESDTEPTQSTPAPPPPAHVPLALPPPLPYYPPDISGGISSTNQPHAPPPPMPYPTLSSLSASPAPSPPPAPSIIAQPQKYEAHSSAISSQPMTYRAPDVDTSAVIAAAPSSYTAPSLSRQPEPYTSQEATASSSSTVRSSSGSHTKEKKKKKDKKKLGAGLSLKKKQFPNLVNKWQKVQEQFVQQAEQDDKVQSALEEYDQHALNAKRFEMWKKQQLESGELEDNPNFMEIAPDWRERRLAMKQSKGDT</sequence>
<feature type="compositionally biased region" description="Polar residues" evidence="1">
    <location>
        <begin position="257"/>
        <end position="268"/>
    </location>
</feature>
<feature type="compositionally biased region" description="Basic and acidic residues" evidence="1">
    <location>
        <begin position="480"/>
        <end position="499"/>
    </location>
</feature>
<feature type="region of interest" description="Disordered" evidence="1">
    <location>
        <begin position="1043"/>
        <end position="1094"/>
    </location>
</feature>
<dbReference type="Gene3D" id="2.20.70.10">
    <property type="match status" value="2"/>
</dbReference>
<feature type="region of interest" description="Disordered" evidence="1">
    <location>
        <begin position="1"/>
        <end position="116"/>
    </location>
</feature>
<accession>A0A8J1U227</accession>
<feature type="compositionally biased region" description="Basic and acidic residues" evidence="1">
    <location>
        <begin position="410"/>
        <end position="455"/>
    </location>
</feature>
<dbReference type="InterPro" id="IPR001202">
    <property type="entry name" value="WW_dom"/>
</dbReference>
<feature type="compositionally biased region" description="Basic and acidic residues" evidence="1">
    <location>
        <begin position="381"/>
        <end position="390"/>
    </location>
</feature>
<dbReference type="SUPFAM" id="SSF51045">
    <property type="entry name" value="WW domain"/>
    <property type="match status" value="1"/>
</dbReference>
<feature type="region of interest" description="Disordered" evidence="1">
    <location>
        <begin position="178"/>
        <end position="276"/>
    </location>
</feature>
<dbReference type="Proteomes" id="UP000749559">
    <property type="component" value="Unassembled WGS sequence"/>
</dbReference>
<reference evidence="2" key="1">
    <citation type="submission" date="2022-03" db="EMBL/GenBank/DDBJ databases">
        <authorList>
            <person name="Martin C."/>
        </authorList>
    </citation>
    <scope>NUCLEOTIDE SEQUENCE</scope>
</reference>
<feature type="compositionally biased region" description="Basic residues" evidence="1">
    <location>
        <begin position="1079"/>
        <end position="1094"/>
    </location>
</feature>
<dbReference type="PROSITE" id="PS01159">
    <property type="entry name" value="WW_DOMAIN_1"/>
    <property type="match status" value="1"/>
</dbReference>
<dbReference type="PROSITE" id="PS50020">
    <property type="entry name" value="WW_DOMAIN_2"/>
    <property type="match status" value="2"/>
</dbReference>
<keyword evidence="3" id="KW-1185">Reference proteome</keyword>
<feature type="compositionally biased region" description="Basic residues" evidence="1">
    <location>
        <begin position="1"/>
        <end position="14"/>
    </location>
</feature>